<evidence type="ECO:0000256" key="4">
    <source>
        <dbReference type="ARBA" id="ARBA00023163"/>
    </source>
</evidence>
<protein>
    <recommendedName>
        <fullName evidence="5">RNA polymerase sigma factor</fullName>
    </recommendedName>
</protein>
<feature type="region of interest" description="Disordered" evidence="7">
    <location>
        <begin position="26"/>
        <end position="57"/>
    </location>
</feature>
<dbReference type="RefSeq" id="WP_142929584.1">
    <property type="nucleotide sequence ID" value="NZ_ML660108.1"/>
</dbReference>
<sequence>MNDFIHTLIDSIDADDAPYDELTLADLDGDSAGSRDEVTELRPPAKPPPASDIEAGDRTEAPLLLYLREISRYPLLSSAEEAALLQRLSSDVEALTQLLPGDPSPADHAGLLRAATEQLRNPDSGLNRAGRRRLRHLQRRVEATREQVVNANLRLAVHISKRYWSPLYSMTDLIQEGNLGLLRALEKFDITKGYRFSTYAYWWIQQRVFRYVSDRWRIIRLPSNIADELRIWKRLAAKQAAAPDTPLPPAEQTKFDKLDRKYRANELLSAEHTLSLDRPMAEEGSPTLGQSIAGGQASIETQTGRAAVATLIHRHIARLSRREQTVIRMRYGIQMPDSYTCREVAEQVGVSVERVRQIEHEALAKLRDCATALVKDNAPR</sequence>
<dbReference type="PRINTS" id="PR00046">
    <property type="entry name" value="SIGMA70FCT"/>
</dbReference>
<dbReference type="Proteomes" id="UP000319732">
    <property type="component" value="Unassembled WGS sequence"/>
</dbReference>
<dbReference type="NCBIfam" id="TIGR02937">
    <property type="entry name" value="sigma70-ECF"/>
    <property type="match status" value="1"/>
</dbReference>
<evidence type="ECO:0000256" key="2">
    <source>
        <dbReference type="ARBA" id="ARBA00023082"/>
    </source>
</evidence>
<dbReference type="GO" id="GO:0006352">
    <property type="term" value="P:DNA-templated transcription initiation"/>
    <property type="evidence" value="ECO:0007669"/>
    <property type="project" value="InterPro"/>
</dbReference>
<evidence type="ECO:0000313" key="10">
    <source>
        <dbReference type="EMBL" id="TQV67990.1"/>
    </source>
</evidence>
<keyword evidence="6" id="KW-0175">Coiled coil</keyword>
<evidence type="ECO:0000259" key="8">
    <source>
        <dbReference type="PROSITE" id="PS00715"/>
    </source>
</evidence>
<dbReference type="PANTHER" id="PTHR30603:SF60">
    <property type="entry name" value="RNA POLYMERASE SIGMA FACTOR RPOD"/>
    <property type="match status" value="1"/>
</dbReference>
<dbReference type="Pfam" id="PF04545">
    <property type="entry name" value="Sigma70_r4"/>
    <property type="match status" value="1"/>
</dbReference>
<dbReference type="InterPro" id="IPR013324">
    <property type="entry name" value="RNA_pol_sigma_r3/r4-like"/>
</dbReference>
<reference evidence="10 11" key="1">
    <citation type="submission" date="2019-06" db="EMBL/GenBank/DDBJ databases">
        <title>Whole genome sequence for Cellvibrionaceae sp. R142.</title>
        <authorList>
            <person name="Wang G."/>
        </authorList>
    </citation>
    <scope>NUCLEOTIDE SEQUENCE [LARGE SCALE GENOMIC DNA]</scope>
    <source>
        <strain evidence="10 11">R142</strain>
    </source>
</reference>
<dbReference type="InterPro" id="IPR000943">
    <property type="entry name" value="RNA_pol_sigma70"/>
</dbReference>
<keyword evidence="2 5" id="KW-0731">Sigma factor</keyword>
<dbReference type="InterPro" id="IPR013325">
    <property type="entry name" value="RNA_pol_sigma_r2"/>
</dbReference>
<dbReference type="Gene3D" id="1.10.10.10">
    <property type="entry name" value="Winged helix-like DNA-binding domain superfamily/Winged helix DNA-binding domain"/>
    <property type="match status" value="1"/>
</dbReference>
<dbReference type="GO" id="GO:0016987">
    <property type="term" value="F:sigma factor activity"/>
    <property type="evidence" value="ECO:0007669"/>
    <property type="project" value="UniProtKB-KW"/>
</dbReference>
<comment type="caution">
    <text evidence="10">The sequence shown here is derived from an EMBL/GenBank/DDBJ whole genome shotgun (WGS) entry which is preliminary data.</text>
</comment>
<dbReference type="EMBL" id="VHSG01000032">
    <property type="protein sequence ID" value="TQV67990.1"/>
    <property type="molecule type" value="Genomic_DNA"/>
</dbReference>
<dbReference type="PANTHER" id="PTHR30603">
    <property type="entry name" value="RNA POLYMERASE SIGMA FACTOR RPO"/>
    <property type="match status" value="1"/>
</dbReference>
<evidence type="ECO:0000259" key="9">
    <source>
        <dbReference type="PROSITE" id="PS00716"/>
    </source>
</evidence>
<comment type="function">
    <text evidence="5">Sigma factors are initiation factors that promote the attachment of RNA polymerase to specific initiation sites and are then released.</text>
</comment>
<name>A0A545SSN6_9GAMM</name>
<dbReference type="PROSITE" id="PS00715">
    <property type="entry name" value="SIGMA70_1"/>
    <property type="match status" value="1"/>
</dbReference>
<dbReference type="SUPFAM" id="SSF88946">
    <property type="entry name" value="Sigma2 domain of RNA polymerase sigma factors"/>
    <property type="match status" value="1"/>
</dbReference>
<dbReference type="OrthoDB" id="9809557at2"/>
<dbReference type="Pfam" id="PF00140">
    <property type="entry name" value="Sigma70_r1_2"/>
    <property type="match status" value="1"/>
</dbReference>
<dbReference type="InterPro" id="IPR050239">
    <property type="entry name" value="Sigma-70_RNA_pol_init_factors"/>
</dbReference>
<accession>A0A545SSN6</accession>
<dbReference type="AlphaFoldDB" id="A0A545SSN6"/>
<dbReference type="Gene3D" id="1.20.120.1810">
    <property type="match status" value="1"/>
</dbReference>
<keyword evidence="1 5" id="KW-0805">Transcription regulation</keyword>
<dbReference type="Pfam" id="PF04542">
    <property type="entry name" value="Sigma70_r2"/>
    <property type="match status" value="1"/>
</dbReference>
<dbReference type="CDD" id="cd06171">
    <property type="entry name" value="Sigma70_r4"/>
    <property type="match status" value="1"/>
</dbReference>
<feature type="domain" description="RNA polymerase sigma-70" evidence="8">
    <location>
        <begin position="172"/>
        <end position="185"/>
    </location>
</feature>
<dbReference type="InterPro" id="IPR014284">
    <property type="entry name" value="RNA_pol_sigma-70_dom"/>
</dbReference>
<dbReference type="PROSITE" id="PS00716">
    <property type="entry name" value="SIGMA70_2"/>
    <property type="match status" value="1"/>
</dbReference>
<dbReference type="InterPro" id="IPR007630">
    <property type="entry name" value="RNA_pol_sigma70_r4"/>
</dbReference>
<keyword evidence="3 5" id="KW-0238">DNA-binding</keyword>
<evidence type="ECO:0000256" key="5">
    <source>
        <dbReference type="RuleBase" id="RU362124"/>
    </source>
</evidence>
<gene>
    <name evidence="10" type="ORF">FKG94_24460</name>
</gene>
<evidence type="ECO:0000256" key="6">
    <source>
        <dbReference type="SAM" id="Coils"/>
    </source>
</evidence>
<keyword evidence="11" id="KW-1185">Reference proteome</keyword>
<dbReference type="GO" id="GO:0003677">
    <property type="term" value="F:DNA binding"/>
    <property type="evidence" value="ECO:0007669"/>
    <property type="project" value="UniProtKB-KW"/>
</dbReference>
<proteinExistence type="inferred from homology"/>
<dbReference type="SUPFAM" id="SSF88659">
    <property type="entry name" value="Sigma3 and sigma4 domains of RNA polymerase sigma factors"/>
    <property type="match status" value="1"/>
</dbReference>
<evidence type="ECO:0000256" key="7">
    <source>
        <dbReference type="SAM" id="MobiDB-lite"/>
    </source>
</evidence>
<evidence type="ECO:0000256" key="1">
    <source>
        <dbReference type="ARBA" id="ARBA00023015"/>
    </source>
</evidence>
<keyword evidence="4 5" id="KW-0804">Transcription</keyword>
<comment type="similarity">
    <text evidence="5">Belongs to the sigma-70 factor family.</text>
</comment>
<dbReference type="InterPro" id="IPR007627">
    <property type="entry name" value="RNA_pol_sigma70_r2"/>
</dbReference>
<evidence type="ECO:0000313" key="11">
    <source>
        <dbReference type="Proteomes" id="UP000319732"/>
    </source>
</evidence>
<dbReference type="InterPro" id="IPR036388">
    <property type="entry name" value="WH-like_DNA-bd_sf"/>
</dbReference>
<feature type="domain" description="RNA polymerase sigma-70" evidence="9">
    <location>
        <begin position="340"/>
        <end position="366"/>
    </location>
</feature>
<dbReference type="InterPro" id="IPR009042">
    <property type="entry name" value="RNA_pol_sigma70_r1_2"/>
</dbReference>
<feature type="coiled-coil region" evidence="6">
    <location>
        <begin position="127"/>
        <end position="154"/>
    </location>
</feature>
<evidence type="ECO:0000256" key="3">
    <source>
        <dbReference type="ARBA" id="ARBA00023125"/>
    </source>
</evidence>
<organism evidence="10 11">
    <name type="scientific">Exilibacterium tricleocarpae</name>
    <dbReference type="NCBI Taxonomy" id="2591008"/>
    <lineage>
        <taxon>Bacteria</taxon>
        <taxon>Pseudomonadati</taxon>
        <taxon>Pseudomonadota</taxon>
        <taxon>Gammaproteobacteria</taxon>
        <taxon>Cellvibrionales</taxon>
        <taxon>Cellvibrionaceae</taxon>
        <taxon>Exilibacterium</taxon>
    </lineage>
</organism>